<dbReference type="PANTHER" id="PTHR34585">
    <property type="match status" value="1"/>
</dbReference>
<accession>A0A0L8V3H6</accession>
<comment type="caution">
    <text evidence="2">The sequence shown here is derived from an EMBL/GenBank/DDBJ whole genome shotgun (WGS) entry which is preliminary data.</text>
</comment>
<protein>
    <submittedName>
        <fullName evidence="2">Transcriptional regulator</fullName>
    </submittedName>
</protein>
<dbReference type="PANTHER" id="PTHR34585:SF22">
    <property type="entry name" value="HELIX-TURN-HELIX DOMAIN-CONTAINING PROTEIN"/>
    <property type="match status" value="1"/>
</dbReference>
<dbReference type="InterPro" id="IPR041657">
    <property type="entry name" value="HTH_17"/>
</dbReference>
<dbReference type="InterPro" id="IPR009061">
    <property type="entry name" value="DNA-bd_dom_put_sf"/>
</dbReference>
<evidence type="ECO:0000259" key="1">
    <source>
        <dbReference type="Pfam" id="PF12728"/>
    </source>
</evidence>
<proteinExistence type="predicted"/>
<dbReference type="AlphaFoldDB" id="A0A0L8V3H6"/>
<dbReference type="STRING" id="1409788.NC99_42300"/>
<dbReference type="RefSeq" id="WP_053187918.1">
    <property type="nucleotide sequence ID" value="NZ_LGIA01000206.1"/>
</dbReference>
<organism evidence="2 3">
    <name type="scientific">Sunxiuqinia dokdonensis</name>
    <dbReference type="NCBI Taxonomy" id="1409788"/>
    <lineage>
        <taxon>Bacteria</taxon>
        <taxon>Pseudomonadati</taxon>
        <taxon>Bacteroidota</taxon>
        <taxon>Bacteroidia</taxon>
        <taxon>Marinilabiliales</taxon>
        <taxon>Prolixibacteraceae</taxon>
        <taxon>Sunxiuqinia</taxon>
    </lineage>
</organism>
<evidence type="ECO:0000313" key="3">
    <source>
        <dbReference type="Proteomes" id="UP000036958"/>
    </source>
</evidence>
<dbReference type="Proteomes" id="UP000036958">
    <property type="component" value="Unassembled WGS sequence"/>
</dbReference>
<sequence length="98" mass="11630">MPTEIVTTDDLREFKIELLQELKKMLKEHHGQPAKKWLKSYEVRELLGISPGTLQNLRVNGTLPYTKIHGSMFYDYEDIKQMMKENQPKTLSSFDRFR</sequence>
<reference evidence="3" key="1">
    <citation type="submission" date="2015-07" db="EMBL/GenBank/DDBJ databases">
        <title>Genome sequencing of Sunxiuqinia dokdonensis strain SK.</title>
        <authorList>
            <person name="Ahn S."/>
            <person name="Kim B.-C."/>
        </authorList>
    </citation>
    <scope>NUCLEOTIDE SEQUENCE [LARGE SCALE GENOMIC DNA]</scope>
    <source>
        <strain evidence="3">SK</strain>
    </source>
</reference>
<gene>
    <name evidence="2" type="ORF">NC99_42300</name>
</gene>
<name>A0A0L8V3H6_9BACT</name>
<evidence type="ECO:0000313" key="2">
    <source>
        <dbReference type="EMBL" id="KOH42923.1"/>
    </source>
</evidence>
<dbReference type="OrthoDB" id="769412at2"/>
<dbReference type="Pfam" id="PF12728">
    <property type="entry name" value="HTH_17"/>
    <property type="match status" value="1"/>
</dbReference>
<feature type="domain" description="Helix-turn-helix" evidence="1">
    <location>
        <begin position="37"/>
        <end position="86"/>
    </location>
</feature>
<keyword evidence="3" id="KW-1185">Reference proteome</keyword>
<dbReference type="EMBL" id="LGIA01000206">
    <property type="protein sequence ID" value="KOH42923.1"/>
    <property type="molecule type" value="Genomic_DNA"/>
</dbReference>
<dbReference type="SUPFAM" id="SSF46955">
    <property type="entry name" value="Putative DNA-binding domain"/>
    <property type="match status" value="1"/>
</dbReference>
<dbReference type="PATRIC" id="fig|1409788.3.peg.4321"/>